<evidence type="ECO:0000256" key="1">
    <source>
        <dbReference type="SAM" id="MobiDB-lite"/>
    </source>
</evidence>
<keyword evidence="4" id="KW-1185">Reference proteome</keyword>
<evidence type="ECO:0000313" key="3">
    <source>
        <dbReference type="EMBL" id="BDZ51790.1"/>
    </source>
</evidence>
<organism evidence="3 4">
    <name type="scientific">Frondihabitans sucicola</name>
    <dbReference type="NCBI Taxonomy" id="1268041"/>
    <lineage>
        <taxon>Bacteria</taxon>
        <taxon>Bacillati</taxon>
        <taxon>Actinomycetota</taxon>
        <taxon>Actinomycetes</taxon>
        <taxon>Micrococcales</taxon>
        <taxon>Microbacteriaceae</taxon>
        <taxon>Frondihabitans</taxon>
    </lineage>
</organism>
<evidence type="ECO:0000256" key="2">
    <source>
        <dbReference type="SAM" id="Phobius"/>
    </source>
</evidence>
<evidence type="ECO:0000313" key="4">
    <source>
        <dbReference type="Proteomes" id="UP001321486"/>
    </source>
</evidence>
<evidence type="ECO:0008006" key="5">
    <source>
        <dbReference type="Google" id="ProtNLM"/>
    </source>
</evidence>
<name>A0ABM8GTI8_9MICO</name>
<keyword evidence="2" id="KW-0812">Transmembrane</keyword>
<protein>
    <recommendedName>
        <fullName evidence="5">Oligopeptide transport permease C-like N-terminal domain-containing protein</fullName>
    </recommendedName>
</protein>
<feature type="compositionally biased region" description="Basic and acidic residues" evidence="1">
    <location>
        <begin position="1"/>
        <end position="10"/>
    </location>
</feature>
<feature type="region of interest" description="Disordered" evidence="1">
    <location>
        <begin position="1"/>
        <end position="42"/>
    </location>
</feature>
<keyword evidence="2" id="KW-0472">Membrane</keyword>
<gene>
    <name evidence="3" type="ORF">GCM10025867_40310</name>
</gene>
<accession>A0ABM8GTI8</accession>
<dbReference type="Proteomes" id="UP001321486">
    <property type="component" value="Chromosome"/>
</dbReference>
<reference evidence="4" key="1">
    <citation type="journal article" date="2019" name="Int. J. Syst. Evol. Microbiol.">
        <title>The Global Catalogue of Microorganisms (GCM) 10K type strain sequencing project: providing services to taxonomists for standard genome sequencing and annotation.</title>
        <authorList>
            <consortium name="The Broad Institute Genomics Platform"/>
            <consortium name="The Broad Institute Genome Sequencing Center for Infectious Disease"/>
            <person name="Wu L."/>
            <person name="Ma J."/>
        </authorList>
    </citation>
    <scope>NUCLEOTIDE SEQUENCE [LARGE SCALE GENOMIC DNA]</scope>
    <source>
        <strain evidence="4">NBRC 108728</strain>
    </source>
</reference>
<sequence length="102" mass="10907">MDGPEYHDGFRVNSSEVRGGRVASAPPLLRPSASGRRPTRPLARLREAIDDASRKSPARFAILIFTTLILLFTAIFMLPISSADGEITPVADSSSPPCPSSV</sequence>
<feature type="transmembrane region" description="Helical" evidence="2">
    <location>
        <begin position="60"/>
        <end position="80"/>
    </location>
</feature>
<keyword evidence="2" id="KW-1133">Transmembrane helix</keyword>
<proteinExistence type="predicted"/>
<dbReference type="EMBL" id="AP027732">
    <property type="protein sequence ID" value="BDZ51790.1"/>
    <property type="molecule type" value="Genomic_DNA"/>
</dbReference>